<accession>A0A6C0FA08</accession>
<name>A0A6C0FA08_9ZZZZ</name>
<dbReference type="EMBL" id="MN738833">
    <property type="protein sequence ID" value="QHT38696.1"/>
    <property type="molecule type" value="Genomic_DNA"/>
</dbReference>
<dbReference type="AlphaFoldDB" id="A0A6C0FA08"/>
<reference evidence="1" key="1">
    <citation type="journal article" date="2020" name="Nature">
        <title>Giant virus diversity and host interactions through global metagenomics.</title>
        <authorList>
            <person name="Schulz F."/>
            <person name="Roux S."/>
            <person name="Paez-Espino D."/>
            <person name="Jungbluth S."/>
            <person name="Walsh D.A."/>
            <person name="Denef V.J."/>
            <person name="McMahon K.D."/>
            <person name="Konstantinidis K.T."/>
            <person name="Eloe-Fadrosh E.A."/>
            <person name="Kyrpides N.C."/>
            <person name="Woyke T."/>
        </authorList>
    </citation>
    <scope>NUCLEOTIDE SEQUENCE</scope>
    <source>
        <strain evidence="1">GVMAG-S-ERX556106-38</strain>
    </source>
</reference>
<sequence length="79" mass="9299">MLTRSKSKQLSMYCSELDFIYASNAWLSNKKRLGNGTYEYINTNRRSKHKSIYKNKKLTQYERMLLDASVIQINNSNVV</sequence>
<evidence type="ECO:0000313" key="1">
    <source>
        <dbReference type="EMBL" id="QHT38696.1"/>
    </source>
</evidence>
<proteinExistence type="predicted"/>
<organism evidence="1">
    <name type="scientific">viral metagenome</name>
    <dbReference type="NCBI Taxonomy" id="1070528"/>
    <lineage>
        <taxon>unclassified sequences</taxon>
        <taxon>metagenomes</taxon>
        <taxon>organismal metagenomes</taxon>
    </lineage>
</organism>
<protein>
    <submittedName>
        <fullName evidence="1">Uncharacterized protein</fullName>
    </submittedName>
</protein>